<name>A0A813LLW2_POLGL</name>
<dbReference type="Proteomes" id="UP000626109">
    <property type="component" value="Unassembled WGS sequence"/>
</dbReference>
<evidence type="ECO:0000256" key="1">
    <source>
        <dbReference type="PROSITE-ProRule" id="PRU00723"/>
    </source>
</evidence>
<accession>A0A813LLW2</accession>
<protein>
    <recommendedName>
        <fullName evidence="3">C3H1-type domain-containing protein</fullName>
    </recommendedName>
</protein>
<feature type="region of interest" description="Disordered" evidence="2">
    <location>
        <begin position="77"/>
        <end position="108"/>
    </location>
</feature>
<evidence type="ECO:0000259" key="3">
    <source>
        <dbReference type="PROSITE" id="PS50103"/>
    </source>
</evidence>
<keyword evidence="1" id="KW-0862">Zinc</keyword>
<feature type="region of interest" description="Disordered" evidence="2">
    <location>
        <begin position="1"/>
        <end position="40"/>
    </location>
</feature>
<feature type="domain" description="C3H1-type" evidence="3">
    <location>
        <begin position="167"/>
        <end position="195"/>
    </location>
</feature>
<reference evidence="4" key="1">
    <citation type="submission" date="2021-02" db="EMBL/GenBank/DDBJ databases">
        <authorList>
            <person name="Dougan E. K."/>
            <person name="Rhodes N."/>
            <person name="Thang M."/>
            <person name="Chan C."/>
        </authorList>
    </citation>
    <scope>NUCLEOTIDE SEQUENCE</scope>
</reference>
<feature type="zinc finger region" description="C3H1-type" evidence="1">
    <location>
        <begin position="167"/>
        <end position="195"/>
    </location>
</feature>
<evidence type="ECO:0000313" key="5">
    <source>
        <dbReference type="Proteomes" id="UP000626109"/>
    </source>
</evidence>
<dbReference type="PROSITE" id="PS50103">
    <property type="entry name" value="ZF_C3H1"/>
    <property type="match status" value="1"/>
</dbReference>
<organism evidence="4 5">
    <name type="scientific">Polarella glacialis</name>
    <name type="common">Dinoflagellate</name>
    <dbReference type="NCBI Taxonomy" id="89957"/>
    <lineage>
        <taxon>Eukaryota</taxon>
        <taxon>Sar</taxon>
        <taxon>Alveolata</taxon>
        <taxon>Dinophyceae</taxon>
        <taxon>Suessiales</taxon>
        <taxon>Suessiaceae</taxon>
        <taxon>Polarella</taxon>
    </lineage>
</organism>
<evidence type="ECO:0000256" key="2">
    <source>
        <dbReference type="SAM" id="MobiDB-lite"/>
    </source>
</evidence>
<comment type="caution">
    <text evidence="4">The sequence shown here is derived from an EMBL/GenBank/DDBJ whole genome shotgun (WGS) entry which is preliminary data.</text>
</comment>
<keyword evidence="1" id="KW-0479">Metal-binding</keyword>
<gene>
    <name evidence="4" type="ORF">PGLA2088_LOCUS46716</name>
</gene>
<keyword evidence="1" id="KW-0863">Zinc-finger</keyword>
<dbReference type="InterPro" id="IPR000571">
    <property type="entry name" value="Znf_CCCH"/>
</dbReference>
<evidence type="ECO:0000313" key="4">
    <source>
        <dbReference type="EMBL" id="CAE8733171.1"/>
    </source>
</evidence>
<proteinExistence type="predicted"/>
<sequence>MAKRRGSWSFNPQLDKRGRKGSFVSGKVQLQEHCPAPPRTPPPRHILLAYHGDGLSVQFSNPAIGGTFVAPTAKRAAAKPKPLPVQEDQASVEPGEGETGYGATARMNPWDLLSNDRGVESKDTAVLFEEEEGVDDEAAQERHGKPQSLPACVAALRKLPIETRVFPDCVSYCSKWLVKGKCSSSNKCSYLHSEVLMAKQNKPTFKFSIADSFKAGCNKVIAQLSAGLPERRAFVLDGAAGHTAKALGRGRHEVLSPNADFSSARALSKSSMSAHCTASAALELAAQHRLKFGAVYLDYMWPLDFFEQRDGELKSAAQVLPGAGSRAAAIRRTLSADLPQLDGFRDIERVFGHSAAGEPVLCPRGAVLAITLSRPGLDEQKERLHQLLEQEGRRLDMLVQAVGEKSMPQRGMTACFFMRGTSWSGPPPAFLRGSSMQILYSPQ</sequence>
<dbReference type="EMBL" id="CAJNNW010036292">
    <property type="protein sequence ID" value="CAE8733171.1"/>
    <property type="molecule type" value="Genomic_DNA"/>
</dbReference>
<dbReference type="GO" id="GO:0008270">
    <property type="term" value="F:zinc ion binding"/>
    <property type="evidence" value="ECO:0007669"/>
    <property type="project" value="UniProtKB-KW"/>
</dbReference>
<dbReference type="AlphaFoldDB" id="A0A813LLW2"/>